<dbReference type="RefSeq" id="XP_025348766.1">
    <property type="nucleotide sequence ID" value="XM_025490649.1"/>
</dbReference>
<dbReference type="InterPro" id="IPR001680">
    <property type="entry name" value="WD40_rpt"/>
</dbReference>
<evidence type="ECO:0000256" key="1">
    <source>
        <dbReference type="ARBA" id="ARBA00022574"/>
    </source>
</evidence>
<feature type="region of interest" description="Disordered" evidence="4">
    <location>
        <begin position="530"/>
        <end position="554"/>
    </location>
</feature>
<dbReference type="PANTHER" id="PTHR19919">
    <property type="entry name" value="WD REPEAT CONTAINING PROTEIN"/>
    <property type="match status" value="1"/>
</dbReference>
<feature type="region of interest" description="Disordered" evidence="4">
    <location>
        <begin position="30"/>
        <end position="64"/>
    </location>
</feature>
<evidence type="ECO:0000256" key="3">
    <source>
        <dbReference type="PROSITE-ProRule" id="PRU00221"/>
    </source>
</evidence>
<feature type="compositionally biased region" description="Low complexity" evidence="4">
    <location>
        <begin position="121"/>
        <end position="131"/>
    </location>
</feature>
<organism evidence="5 6">
    <name type="scientific">Pseudomicrostroma glucosiphilum</name>
    <dbReference type="NCBI Taxonomy" id="1684307"/>
    <lineage>
        <taxon>Eukaryota</taxon>
        <taxon>Fungi</taxon>
        <taxon>Dikarya</taxon>
        <taxon>Basidiomycota</taxon>
        <taxon>Ustilaginomycotina</taxon>
        <taxon>Exobasidiomycetes</taxon>
        <taxon>Microstromatales</taxon>
        <taxon>Microstromatales incertae sedis</taxon>
        <taxon>Pseudomicrostroma</taxon>
    </lineage>
</organism>
<keyword evidence="2" id="KW-0677">Repeat</keyword>
<proteinExistence type="predicted"/>
<dbReference type="AlphaFoldDB" id="A0A316U8R3"/>
<feature type="compositionally biased region" description="Low complexity" evidence="4">
    <location>
        <begin position="366"/>
        <end position="384"/>
    </location>
</feature>
<dbReference type="Proteomes" id="UP000245942">
    <property type="component" value="Unassembled WGS sequence"/>
</dbReference>
<feature type="compositionally biased region" description="Gly residues" evidence="4">
    <location>
        <begin position="533"/>
        <end position="545"/>
    </location>
</feature>
<feature type="repeat" description="WD" evidence="3">
    <location>
        <begin position="312"/>
        <end position="354"/>
    </location>
</feature>
<evidence type="ECO:0000313" key="6">
    <source>
        <dbReference type="Proteomes" id="UP000245942"/>
    </source>
</evidence>
<evidence type="ECO:0000256" key="4">
    <source>
        <dbReference type="SAM" id="MobiDB-lite"/>
    </source>
</evidence>
<protein>
    <submittedName>
        <fullName evidence="5">WD40 repeat-like protein</fullName>
    </submittedName>
</protein>
<feature type="compositionally biased region" description="Basic and acidic residues" evidence="4">
    <location>
        <begin position="175"/>
        <end position="184"/>
    </location>
</feature>
<dbReference type="PROSITE" id="PS50082">
    <property type="entry name" value="WD_REPEATS_2"/>
    <property type="match status" value="1"/>
</dbReference>
<dbReference type="STRING" id="1684307.A0A316U8R3"/>
<dbReference type="GeneID" id="37012383"/>
<gene>
    <name evidence="5" type="ORF">BCV69DRAFT_258924</name>
</gene>
<evidence type="ECO:0000313" key="5">
    <source>
        <dbReference type="EMBL" id="PWN21606.1"/>
    </source>
</evidence>
<dbReference type="OrthoDB" id="1284551at2759"/>
<feature type="compositionally biased region" description="Low complexity" evidence="4">
    <location>
        <begin position="34"/>
        <end position="43"/>
    </location>
</feature>
<dbReference type="InterPro" id="IPR045159">
    <property type="entry name" value="DCAF7-like"/>
</dbReference>
<feature type="region of interest" description="Disordered" evidence="4">
    <location>
        <begin position="456"/>
        <end position="477"/>
    </location>
</feature>
<feature type="compositionally biased region" description="Low complexity" evidence="4">
    <location>
        <begin position="156"/>
        <end position="166"/>
    </location>
</feature>
<feature type="region of interest" description="Disordered" evidence="4">
    <location>
        <begin position="355"/>
        <end position="390"/>
    </location>
</feature>
<dbReference type="SMART" id="SM00320">
    <property type="entry name" value="WD40"/>
    <property type="match status" value="3"/>
</dbReference>
<dbReference type="EMBL" id="KZ819325">
    <property type="protein sequence ID" value="PWN21606.1"/>
    <property type="molecule type" value="Genomic_DNA"/>
</dbReference>
<dbReference type="SUPFAM" id="SSF50978">
    <property type="entry name" value="WD40 repeat-like"/>
    <property type="match status" value="1"/>
</dbReference>
<dbReference type="Pfam" id="PF00400">
    <property type="entry name" value="WD40"/>
    <property type="match status" value="1"/>
</dbReference>
<keyword evidence="1 3" id="KW-0853">WD repeat</keyword>
<sequence>MSSSGGSSSAHNGVATYTAPWPVYALAWSSHTASPSPSSSSSSLRQRGHSFTAPTSPSRFDDGAPPYGARLAIGSLMEEYSNSMQVLGYIGERDAAGQPRLSMLANASHPYPASKIAFQPSSLSTSSSSTSHSDRDRDRNYMSPNSKLAKRGSWGTGNQNNNLQTTPSPEPHLLPNDEAHDGFPNRELLASTADCLRIWECARNADGGLSSPWGSDQSLNAGSAEDEEASAGLGSGQNGFVGWRGRSGPPGKTRFNLREKSVLAHSKSSTSPPAPLTSFSWNQPSPNLIVTSSIDTTCTVWDLPTRTALTQLIAHDREVYDVDWCPGSSDVFASVGADGSVRVFDLRSLEHSTIIYETAGPPPPSSSSRPGTGMSTSSSSRNGSTAGGGSGPAAPLLRIAFNPWDANYLATFHLESDSIQILDVRAPGLPILELKGHKGSINAVAWGPPSLAGLGSSHSLTTTPGGSSSTSSTGSSISKGMICTASDDAQVLVYDLASSTLRSASAQGRRSRSSTAQAAAAAAAAAAAQASPGGAGAGGGGGAGSGRPHSLSKSISSASLSSAGASSSLWGAGIPIEAPFMAYEAPDMVNNVAWFRPAGFSPFSSSSSSAATGGGTHGRSASIAAEWNEYTGNAKGASASGGQNRREDWMVCAAGRELRALRVA</sequence>
<dbReference type="InterPro" id="IPR015943">
    <property type="entry name" value="WD40/YVTN_repeat-like_dom_sf"/>
</dbReference>
<feature type="region of interest" description="Disordered" evidence="4">
    <location>
        <begin position="115"/>
        <end position="184"/>
    </location>
</feature>
<feature type="compositionally biased region" description="Polar residues" evidence="4">
    <location>
        <begin position="266"/>
        <end position="282"/>
    </location>
</feature>
<dbReference type="InterPro" id="IPR036322">
    <property type="entry name" value="WD40_repeat_dom_sf"/>
</dbReference>
<accession>A0A316U8R3</accession>
<evidence type="ECO:0000256" key="2">
    <source>
        <dbReference type="ARBA" id="ARBA00022737"/>
    </source>
</evidence>
<feature type="region of interest" description="Disordered" evidence="4">
    <location>
        <begin position="207"/>
        <end position="282"/>
    </location>
</feature>
<name>A0A316U8R3_9BASI</name>
<reference evidence="5 6" key="1">
    <citation type="journal article" date="2018" name="Mol. Biol. Evol.">
        <title>Broad Genomic Sampling Reveals a Smut Pathogenic Ancestry of the Fungal Clade Ustilaginomycotina.</title>
        <authorList>
            <person name="Kijpornyongpan T."/>
            <person name="Mondo S.J."/>
            <person name="Barry K."/>
            <person name="Sandor L."/>
            <person name="Lee J."/>
            <person name="Lipzen A."/>
            <person name="Pangilinan J."/>
            <person name="LaButti K."/>
            <person name="Hainaut M."/>
            <person name="Henrissat B."/>
            <person name="Grigoriev I.V."/>
            <person name="Spatafora J.W."/>
            <person name="Aime M.C."/>
        </authorList>
    </citation>
    <scope>NUCLEOTIDE SEQUENCE [LARGE SCALE GENOMIC DNA]</scope>
    <source>
        <strain evidence="5 6">MCA 4718</strain>
    </source>
</reference>
<dbReference type="Gene3D" id="2.130.10.10">
    <property type="entry name" value="YVTN repeat-like/Quinoprotein amine dehydrogenase"/>
    <property type="match status" value="1"/>
</dbReference>
<keyword evidence="6" id="KW-1185">Reference proteome</keyword>